<gene>
    <name evidence="2" type="ORF">KIPB_010095</name>
</gene>
<evidence type="ECO:0000256" key="1">
    <source>
        <dbReference type="SAM" id="SignalP"/>
    </source>
</evidence>
<dbReference type="EMBL" id="BDIP01003634">
    <property type="protein sequence ID" value="GIQ87947.1"/>
    <property type="molecule type" value="Genomic_DNA"/>
</dbReference>
<reference evidence="2 3" key="1">
    <citation type="journal article" date="2018" name="PLoS ONE">
        <title>The draft genome of Kipferlia bialata reveals reductive genome evolution in fornicate parasites.</title>
        <authorList>
            <person name="Tanifuji G."/>
            <person name="Takabayashi S."/>
            <person name="Kume K."/>
            <person name="Takagi M."/>
            <person name="Nakayama T."/>
            <person name="Kamikawa R."/>
            <person name="Inagaki Y."/>
            <person name="Hashimoto T."/>
        </authorList>
    </citation>
    <scope>NUCLEOTIDE SEQUENCE [LARGE SCALE GENOMIC DNA]</scope>
    <source>
        <strain evidence="2">NY0173</strain>
    </source>
</reference>
<feature type="chain" id="PRO_5039929413" evidence="1">
    <location>
        <begin position="20"/>
        <end position="312"/>
    </location>
</feature>
<name>A0A9K3D3C8_9EUKA</name>
<keyword evidence="1" id="KW-0732">Signal</keyword>
<keyword evidence="3" id="KW-1185">Reference proteome</keyword>
<protein>
    <submittedName>
        <fullName evidence="2">Uncharacterized protein</fullName>
    </submittedName>
</protein>
<feature type="signal peptide" evidence="1">
    <location>
        <begin position="1"/>
        <end position="19"/>
    </location>
</feature>
<proteinExistence type="predicted"/>
<dbReference type="AlphaFoldDB" id="A0A9K3D3C8"/>
<evidence type="ECO:0000313" key="3">
    <source>
        <dbReference type="Proteomes" id="UP000265618"/>
    </source>
</evidence>
<sequence>MHSCVIAVLLLTVGGLCMSFETYSEEETVPDLQSACKWSEEHRACSGYCNGVETCIQYEPGVCGCIGCGFDLGHDACVGSCHFPSLCLLTKGNSTCQCTGCGYHDTSKTSCRGSCSSGRVCLQASTSDGCSCSGHGCSYDYASDSCVGTDSCQSIYGEKCKRSKNGLSRTCLPTPLLSLSMSDPDARLTAPFTIDTQALGHQPIVGSFRGDLHRMDILYSDHEGVEGLRDAVRVFYVPEGQSPLMLVRNMSMPVGTCSVYMPEIDLAADEFVLSLYKFREYLPVMVERGILEVTGRTCDSGYYRDLPIVRVL</sequence>
<organism evidence="2 3">
    <name type="scientific">Kipferlia bialata</name>
    <dbReference type="NCBI Taxonomy" id="797122"/>
    <lineage>
        <taxon>Eukaryota</taxon>
        <taxon>Metamonada</taxon>
        <taxon>Carpediemonas-like organisms</taxon>
        <taxon>Kipferlia</taxon>
    </lineage>
</organism>
<dbReference type="Proteomes" id="UP000265618">
    <property type="component" value="Unassembled WGS sequence"/>
</dbReference>
<evidence type="ECO:0000313" key="2">
    <source>
        <dbReference type="EMBL" id="GIQ87947.1"/>
    </source>
</evidence>
<comment type="caution">
    <text evidence="2">The sequence shown here is derived from an EMBL/GenBank/DDBJ whole genome shotgun (WGS) entry which is preliminary data.</text>
</comment>
<accession>A0A9K3D3C8</accession>